<keyword evidence="1" id="KW-0732">Signal</keyword>
<accession>A0A1G7Q7Y1</accession>
<evidence type="ECO:0000256" key="1">
    <source>
        <dbReference type="ARBA" id="ARBA00022729"/>
    </source>
</evidence>
<feature type="region of interest" description="Disordered" evidence="2">
    <location>
        <begin position="541"/>
        <end position="586"/>
    </location>
</feature>
<evidence type="ECO:0000313" key="4">
    <source>
        <dbReference type="EMBL" id="SDF94575.1"/>
    </source>
</evidence>
<feature type="compositionally biased region" description="Acidic residues" evidence="2">
    <location>
        <begin position="546"/>
        <end position="581"/>
    </location>
</feature>
<feature type="domain" description="PGF-CTERM archaeal protein-sorting signal" evidence="3">
    <location>
        <begin position="584"/>
        <end position="606"/>
    </location>
</feature>
<dbReference type="Pfam" id="PF18204">
    <property type="entry name" value="PGF-CTERM"/>
    <property type="match status" value="1"/>
</dbReference>
<name>A0A1G7Q7Y1_9EURY</name>
<organism evidence="4 5">
    <name type="scientific">Halorubrum xinjiangense</name>
    <dbReference type="NCBI Taxonomy" id="261291"/>
    <lineage>
        <taxon>Archaea</taxon>
        <taxon>Methanobacteriati</taxon>
        <taxon>Methanobacteriota</taxon>
        <taxon>Stenosarchaea group</taxon>
        <taxon>Halobacteria</taxon>
        <taxon>Halobacteriales</taxon>
        <taxon>Haloferacaceae</taxon>
        <taxon>Halorubrum</taxon>
    </lineage>
</organism>
<dbReference type="Gene3D" id="3.40.50.1820">
    <property type="entry name" value="alpha/beta hydrolase"/>
    <property type="match status" value="1"/>
</dbReference>
<sequence>MDSRPTEVQRRRILQMTGISTAGIVGFSERTLAQEEEDTNVTIEVPDQVSDGESVVIESFETDVDGVFQIFQDTDERPVYKAMEIEAGTESTNWEVELDDPIPESQSVRTSLYPIGGGQSYDTVSAEVRISETVDGANPFGPPYGTEPGVQKIEADPDAGFHSPYFLYTPDIRSIEESVNDSRERPLVVTASPWGEFEERVEGARRPDGGTTGRIANAMNCPVVSVPLTLTEGFLGLEPHELTLAHEIEITDPRRERVDRQFIAMIEDAQSRLNEGIFTIADQVHYDGGSAAADFIERVAPLHPEYINALSAGANGYSFLPVEEVTDDLPVHGDPERTTVPFPIGAGNLEELTGEAFNKEAWMDIEQFRWIGGEDQDPDDPDNYTYKRFRGDHREISQAIEEIFGTLQVDERFETSREMYDHLDVPATFRTFEGQPHSPDWEYRVEAVEFHKEQIEEDFELVHVALQEFASEAHVGDTVTVSVVATNRTDVGSSTTISLAVDGTEVEATEVQVDPNSRETVELETTFEETGEFILSVNGTTIEDPVVVDDEESTETDTQDAPTDADSEEDNSTMDQDEATADEQPGFGVVQALAAVGGVGYLIKRRLSNNN</sequence>
<proteinExistence type="predicted"/>
<protein>
    <submittedName>
        <fullName evidence="4">PGF-CTERM protein</fullName>
    </submittedName>
</protein>
<dbReference type="AlphaFoldDB" id="A0A1G7Q7Y1"/>
<dbReference type="InterPro" id="IPR029058">
    <property type="entry name" value="AB_hydrolase_fold"/>
</dbReference>
<evidence type="ECO:0000313" key="5">
    <source>
        <dbReference type="Proteomes" id="UP000324020"/>
    </source>
</evidence>
<evidence type="ECO:0000259" key="3">
    <source>
        <dbReference type="Pfam" id="PF18204"/>
    </source>
</evidence>
<evidence type="ECO:0000256" key="2">
    <source>
        <dbReference type="SAM" id="MobiDB-lite"/>
    </source>
</evidence>
<dbReference type="InterPro" id="IPR026371">
    <property type="entry name" value="PGF_CTERM"/>
</dbReference>
<dbReference type="SUPFAM" id="SSF53474">
    <property type="entry name" value="alpha/beta-Hydrolases"/>
    <property type="match status" value="1"/>
</dbReference>
<reference evidence="4 5" key="1">
    <citation type="submission" date="2016-10" db="EMBL/GenBank/DDBJ databases">
        <authorList>
            <person name="Varghese N."/>
            <person name="Submissions S."/>
        </authorList>
    </citation>
    <scope>NUCLEOTIDE SEQUENCE [LARGE SCALE GENOMIC DNA]</scope>
    <source>
        <strain evidence="4 5">CGMCC 1.3527</strain>
    </source>
</reference>
<gene>
    <name evidence="4" type="ORF">SAMN04488067_11176</name>
</gene>
<dbReference type="EMBL" id="FNBO01000011">
    <property type="protein sequence ID" value="SDF94575.1"/>
    <property type="molecule type" value="Genomic_DNA"/>
</dbReference>
<keyword evidence="5" id="KW-1185">Reference proteome</keyword>
<dbReference type="Proteomes" id="UP000324020">
    <property type="component" value="Unassembled WGS sequence"/>
</dbReference>